<dbReference type="PANTHER" id="PTHR21454">
    <property type="entry name" value="DPH3 HOMOLOG-RELATED"/>
    <property type="match status" value="1"/>
</dbReference>
<dbReference type="Proteomes" id="UP000473826">
    <property type="component" value="Unassembled WGS sequence"/>
</dbReference>
<dbReference type="AlphaFoldDB" id="A0A7D8YY93"/>
<evidence type="ECO:0000256" key="3">
    <source>
        <dbReference type="ARBA" id="ARBA00023004"/>
    </source>
</evidence>
<evidence type="ECO:0000256" key="6">
    <source>
        <dbReference type="ARBA" id="ARBA00036267"/>
    </source>
</evidence>
<comment type="catalytic activity">
    <reaction evidence="6">
        <text>[3Fe-4S](1+)-[protein] + Fe(2+)-[Dph3] = [3Fe-4S](0)-[protein] + Fe(3+)-[Dph3]</text>
        <dbReference type="Rhea" id="RHEA:71235"/>
        <dbReference type="Rhea" id="RHEA-COMP:17996"/>
        <dbReference type="Rhea" id="RHEA-COMP:17997"/>
        <dbReference type="Rhea" id="RHEA-COMP:18002"/>
        <dbReference type="Rhea" id="RHEA-COMP:18003"/>
        <dbReference type="ChEBI" id="CHEBI:29033"/>
        <dbReference type="ChEBI" id="CHEBI:29034"/>
        <dbReference type="ChEBI" id="CHEBI:33751"/>
        <dbReference type="ChEBI" id="CHEBI:47402"/>
        <dbReference type="ChEBI" id="CHEBI:83228"/>
    </reaction>
</comment>
<reference evidence="11 12" key="1">
    <citation type="journal article" date="2019" name="PLoS Genet.">
        <title>Convergent evolution of linked mating-type loci in basidiomycete fungi.</title>
        <authorList>
            <person name="Sun S."/>
            <person name="Coelho M.A."/>
            <person name="Heitman J."/>
            <person name="Nowrousian M."/>
        </authorList>
    </citation>
    <scope>NUCLEOTIDE SEQUENCE [LARGE SCALE GENOMIC DNA]</scope>
    <source>
        <strain evidence="11 12">CBS 4282</strain>
    </source>
</reference>
<protein>
    <recommendedName>
        <fullName evidence="7">Diphthamide biosynthesis protein 3</fullName>
    </recommendedName>
</protein>
<comment type="caution">
    <text evidence="11">The sequence shown here is derived from an EMBL/GenBank/DDBJ whole genome shotgun (WGS) entry which is preliminary data.</text>
</comment>
<evidence type="ECO:0000256" key="9">
    <source>
        <dbReference type="SAM" id="MobiDB-lite"/>
    </source>
</evidence>
<dbReference type="PANTHER" id="PTHR21454:SF31">
    <property type="entry name" value="DIPHTHAMIDE BIOSYNTHESIS PROTEIN 3"/>
    <property type="match status" value="1"/>
</dbReference>
<sequence length="142" mass="15568">MVSYYDELEIEDFAWDDVAKVYHYPCPCGDRFEISKAQLRDGEEIATCPSCSLIVRVVYDYMDYEDYETTDDEEGEESEDEAQTTPTTSTSPSPSPNAQTTGTGAEERGRADGKADCPDDPASLSKDLGNLALGKGRSADEP</sequence>
<feature type="compositionally biased region" description="Low complexity" evidence="9">
    <location>
        <begin position="83"/>
        <end position="92"/>
    </location>
</feature>
<dbReference type="InterPro" id="IPR044248">
    <property type="entry name" value="DPH3/4-like"/>
</dbReference>
<feature type="compositionally biased region" description="Basic and acidic residues" evidence="9">
    <location>
        <begin position="105"/>
        <end position="117"/>
    </location>
</feature>
<comment type="subunit">
    <text evidence="5">Component of the 2-(3-amino-3-carboxypropyl)histidine synthase complex composed of DPH1, DPH2, DPH3 and a NADH-dependent reductase, predominantly CBR1.</text>
</comment>
<organism evidence="11 12">
    <name type="scientific">Vanrija humicola</name>
    <name type="common">Yeast</name>
    <name type="synonym">Cryptococcus humicola</name>
    <dbReference type="NCBI Taxonomy" id="5417"/>
    <lineage>
        <taxon>Eukaryota</taxon>
        <taxon>Fungi</taxon>
        <taxon>Dikarya</taxon>
        <taxon>Basidiomycota</taxon>
        <taxon>Agaricomycotina</taxon>
        <taxon>Tremellomycetes</taxon>
        <taxon>Trichosporonales</taxon>
        <taxon>Trichosporonaceae</taxon>
        <taxon>Vanrija</taxon>
    </lineage>
</organism>
<evidence type="ECO:0000259" key="10">
    <source>
        <dbReference type="PROSITE" id="PS51074"/>
    </source>
</evidence>
<dbReference type="OrthoDB" id="66964at2759"/>
<evidence type="ECO:0000256" key="7">
    <source>
        <dbReference type="ARBA" id="ARBA00041070"/>
    </source>
</evidence>
<dbReference type="GO" id="GO:0046872">
    <property type="term" value="F:metal ion binding"/>
    <property type="evidence" value="ECO:0007669"/>
    <property type="project" value="UniProtKB-KW"/>
</dbReference>
<dbReference type="Pfam" id="PF05207">
    <property type="entry name" value="Zn_ribbon_CSL"/>
    <property type="match status" value="1"/>
</dbReference>
<evidence type="ECO:0000256" key="4">
    <source>
        <dbReference type="ARBA" id="ARBA00024032"/>
    </source>
</evidence>
<comment type="similarity">
    <text evidence="4">Belongs to the DPH3 family.</text>
</comment>
<keyword evidence="2" id="KW-0479">Metal-binding</keyword>
<dbReference type="EMBL" id="QKWK01000006">
    <property type="protein sequence ID" value="TXT08998.1"/>
    <property type="molecule type" value="Genomic_DNA"/>
</dbReference>
<evidence type="ECO:0000256" key="2">
    <source>
        <dbReference type="ARBA" id="ARBA00022723"/>
    </source>
</evidence>
<feature type="domain" description="DPH-type MB" evidence="10">
    <location>
        <begin position="4"/>
        <end position="60"/>
    </location>
</feature>
<keyword evidence="3" id="KW-0408">Iron</keyword>
<evidence type="ECO:0000256" key="8">
    <source>
        <dbReference type="ARBA" id="ARBA00048125"/>
    </source>
</evidence>
<evidence type="ECO:0000256" key="5">
    <source>
        <dbReference type="ARBA" id="ARBA00034128"/>
    </source>
</evidence>
<evidence type="ECO:0000313" key="11">
    <source>
        <dbReference type="EMBL" id="TXT08998.1"/>
    </source>
</evidence>
<dbReference type="InterPro" id="IPR007872">
    <property type="entry name" value="DPH_MB_dom"/>
</dbReference>
<evidence type="ECO:0000313" key="12">
    <source>
        <dbReference type="Proteomes" id="UP000473826"/>
    </source>
</evidence>
<name>A0A7D8YY93_VANHU</name>
<keyword evidence="12" id="KW-1185">Reference proteome</keyword>
<proteinExistence type="inferred from homology"/>
<dbReference type="GO" id="GO:0017183">
    <property type="term" value="P:protein histidyl modification to diphthamide"/>
    <property type="evidence" value="ECO:0007669"/>
    <property type="project" value="UniProtKB-UniPathway"/>
</dbReference>
<comment type="pathway">
    <text evidence="1">Protein modification; peptidyl-diphthamide biosynthesis.</text>
</comment>
<accession>A0A7D8YY93</accession>
<feature type="region of interest" description="Disordered" evidence="9">
    <location>
        <begin position="65"/>
        <end position="142"/>
    </location>
</feature>
<feature type="compositionally biased region" description="Acidic residues" evidence="9">
    <location>
        <begin position="65"/>
        <end position="82"/>
    </location>
</feature>
<comment type="catalytic activity">
    <reaction evidence="8">
        <text>2 [3Fe-4S](0)-[protein] + 2 Fe(2+)-[Dph3] + NADH = 2 [4Fe-4S](1+)-[protein] + 2 [Dph3] + NAD(+) + H(+)</text>
        <dbReference type="Rhea" id="RHEA:71239"/>
        <dbReference type="Rhea" id="RHEA-COMP:17997"/>
        <dbReference type="Rhea" id="RHEA-COMP:17998"/>
        <dbReference type="Rhea" id="RHEA-COMP:18001"/>
        <dbReference type="Rhea" id="RHEA-COMP:18002"/>
        <dbReference type="ChEBI" id="CHEBI:15378"/>
        <dbReference type="ChEBI" id="CHEBI:29033"/>
        <dbReference type="ChEBI" id="CHEBI:33723"/>
        <dbReference type="ChEBI" id="CHEBI:47402"/>
        <dbReference type="ChEBI" id="CHEBI:57540"/>
        <dbReference type="ChEBI" id="CHEBI:57945"/>
        <dbReference type="ChEBI" id="CHEBI:83228"/>
    </reaction>
</comment>
<dbReference type="InterPro" id="IPR036671">
    <property type="entry name" value="DPH_MB_sf"/>
</dbReference>
<dbReference type="FunFam" id="3.10.660.10:FF:000001">
    <property type="entry name" value="Diphthamide biosynthesis 3"/>
    <property type="match status" value="1"/>
</dbReference>
<gene>
    <name evidence="11" type="ORF">VHUM_02472</name>
</gene>
<dbReference type="SUPFAM" id="SSF144217">
    <property type="entry name" value="CSL zinc finger"/>
    <property type="match status" value="1"/>
</dbReference>
<evidence type="ECO:0000256" key="1">
    <source>
        <dbReference type="ARBA" id="ARBA00005156"/>
    </source>
</evidence>
<dbReference type="UniPathway" id="UPA00559"/>
<dbReference type="Gene3D" id="3.10.660.10">
    <property type="entry name" value="DPH Zinc finger"/>
    <property type="match status" value="1"/>
</dbReference>
<dbReference type="PROSITE" id="PS51074">
    <property type="entry name" value="DPH_MB"/>
    <property type="match status" value="1"/>
</dbReference>